<organism evidence="2 3">
    <name type="scientific">Saguinus oedipus</name>
    <name type="common">Cotton-top tamarin</name>
    <name type="synonym">Oedipomidas oedipus</name>
    <dbReference type="NCBI Taxonomy" id="9490"/>
    <lineage>
        <taxon>Eukaryota</taxon>
        <taxon>Metazoa</taxon>
        <taxon>Chordata</taxon>
        <taxon>Craniata</taxon>
        <taxon>Vertebrata</taxon>
        <taxon>Euteleostomi</taxon>
        <taxon>Mammalia</taxon>
        <taxon>Eutheria</taxon>
        <taxon>Euarchontoglires</taxon>
        <taxon>Primates</taxon>
        <taxon>Haplorrhini</taxon>
        <taxon>Platyrrhini</taxon>
        <taxon>Cebidae</taxon>
        <taxon>Callitrichinae</taxon>
        <taxon>Saguinus</taxon>
    </lineage>
</organism>
<evidence type="ECO:0000313" key="2">
    <source>
        <dbReference type="EMBL" id="KAK2119819.1"/>
    </source>
</evidence>
<dbReference type="Proteomes" id="UP001266305">
    <property type="component" value="Unassembled WGS sequence"/>
</dbReference>
<protein>
    <submittedName>
        <fullName evidence="2">Uncharacterized protein</fullName>
    </submittedName>
</protein>
<dbReference type="EMBL" id="JASSZA010000001">
    <property type="protein sequence ID" value="KAK2119819.1"/>
    <property type="molecule type" value="Genomic_DNA"/>
</dbReference>
<evidence type="ECO:0000313" key="3">
    <source>
        <dbReference type="Proteomes" id="UP001266305"/>
    </source>
</evidence>
<gene>
    <name evidence="2" type="ORF">P7K49_001205</name>
</gene>
<evidence type="ECO:0000256" key="1">
    <source>
        <dbReference type="SAM" id="MobiDB-lite"/>
    </source>
</evidence>
<sequence>MEERESNGLDRQTTRSALGGKRRHVPREDHQFRQVTRQPQLRDHGIGGWQGKDQQLLLCVQIINETPCNGNPWQNVICFE</sequence>
<reference evidence="2 3" key="1">
    <citation type="submission" date="2023-05" db="EMBL/GenBank/DDBJ databases">
        <title>B98-5 Cell Line De Novo Hybrid Assembly: An Optical Mapping Approach.</title>
        <authorList>
            <person name="Kananen K."/>
            <person name="Auerbach J.A."/>
            <person name="Kautto E."/>
            <person name="Blachly J.S."/>
        </authorList>
    </citation>
    <scope>NUCLEOTIDE SEQUENCE [LARGE SCALE GENOMIC DNA]</scope>
    <source>
        <strain evidence="2">B95-8</strain>
        <tissue evidence="2">Cell line</tissue>
    </source>
</reference>
<name>A0ABQ9WDT5_SAGOE</name>
<comment type="caution">
    <text evidence="2">The sequence shown here is derived from an EMBL/GenBank/DDBJ whole genome shotgun (WGS) entry which is preliminary data.</text>
</comment>
<accession>A0ABQ9WDT5</accession>
<feature type="region of interest" description="Disordered" evidence="1">
    <location>
        <begin position="1"/>
        <end position="47"/>
    </location>
</feature>
<proteinExistence type="predicted"/>
<keyword evidence="3" id="KW-1185">Reference proteome</keyword>